<dbReference type="HOGENOM" id="CLU_010194_13_0_1"/>
<dbReference type="PRINTS" id="PR00081">
    <property type="entry name" value="GDHRDH"/>
</dbReference>
<evidence type="ECO:0000256" key="4">
    <source>
        <dbReference type="RuleBase" id="RU000363"/>
    </source>
</evidence>
<gene>
    <name evidence="5" type="ORF">UCREL1_4743</name>
</gene>
<keyword evidence="3" id="KW-0560">Oxidoreductase</keyword>
<reference evidence="6" key="1">
    <citation type="journal article" date="2013" name="Genome Announc.">
        <title>Draft genome sequence of the grapevine dieback fungus Eutypa lata UCR-EL1.</title>
        <authorList>
            <person name="Blanco-Ulate B."/>
            <person name="Rolshausen P.E."/>
            <person name="Cantu D."/>
        </authorList>
    </citation>
    <scope>NUCLEOTIDE SEQUENCE [LARGE SCALE GENOMIC DNA]</scope>
    <source>
        <strain evidence="6">UCR-EL1</strain>
    </source>
</reference>
<sequence>MASLTSQKVAVVTGGSGGMGLAVVQALAARGGWQIHIIDIKEAEGKEVAASVPNTSFHQADLTNYAQLGAAFKAAFVAGNQRLDFVFANAGILERANFYVDTGRSIEPPPEMNMTSVDVNLKGCINSVHLARHYIRQSPEKGSIVITSSCSGLWPSFCAPTYAAAKHGVVGFARSIADWFYKADGIRVNALCPGAVKTPIIPMASWESYPEHVFTPLDQISKVVLMLADGEDFVDAKGIKITAKEAIGQTVVANGKNFYVVKAPEYCDELMEAVVEGTRVENQAGFAINK</sequence>
<keyword evidence="2" id="KW-0521">NADP</keyword>
<proteinExistence type="inferred from homology"/>
<dbReference type="InterPro" id="IPR036291">
    <property type="entry name" value="NAD(P)-bd_dom_sf"/>
</dbReference>
<dbReference type="InterPro" id="IPR020904">
    <property type="entry name" value="Sc_DH/Rdtase_CS"/>
</dbReference>
<dbReference type="Proteomes" id="UP000012174">
    <property type="component" value="Unassembled WGS sequence"/>
</dbReference>
<dbReference type="SUPFAM" id="SSF51735">
    <property type="entry name" value="NAD(P)-binding Rossmann-fold domains"/>
    <property type="match status" value="1"/>
</dbReference>
<dbReference type="InterPro" id="IPR002347">
    <property type="entry name" value="SDR_fam"/>
</dbReference>
<comment type="similarity">
    <text evidence="1 4">Belongs to the short-chain dehydrogenases/reductases (SDR) family.</text>
</comment>
<dbReference type="EMBL" id="KB706276">
    <property type="protein sequence ID" value="EMR68247.1"/>
    <property type="molecule type" value="Genomic_DNA"/>
</dbReference>
<evidence type="ECO:0000256" key="3">
    <source>
        <dbReference type="ARBA" id="ARBA00023002"/>
    </source>
</evidence>
<organism evidence="5 6">
    <name type="scientific">Eutypa lata (strain UCR-EL1)</name>
    <name type="common">Grapevine dieback disease fungus</name>
    <name type="synonym">Eutypa armeniacae</name>
    <dbReference type="NCBI Taxonomy" id="1287681"/>
    <lineage>
        <taxon>Eukaryota</taxon>
        <taxon>Fungi</taxon>
        <taxon>Dikarya</taxon>
        <taxon>Ascomycota</taxon>
        <taxon>Pezizomycotina</taxon>
        <taxon>Sordariomycetes</taxon>
        <taxon>Xylariomycetidae</taxon>
        <taxon>Xylariales</taxon>
        <taxon>Diatrypaceae</taxon>
        <taxon>Eutypa</taxon>
    </lineage>
</organism>
<dbReference type="OMA" id="HYFRASP"/>
<dbReference type="PRINTS" id="PR00080">
    <property type="entry name" value="SDRFAMILY"/>
</dbReference>
<dbReference type="Pfam" id="PF00106">
    <property type="entry name" value="adh_short"/>
    <property type="match status" value="1"/>
</dbReference>
<dbReference type="AlphaFoldDB" id="M7SVE4"/>
<protein>
    <submittedName>
        <fullName evidence="5">Putative 3-beta-hydroxysteroid dehydrogenase protein</fullName>
    </submittedName>
</protein>
<dbReference type="GO" id="GO:0016616">
    <property type="term" value="F:oxidoreductase activity, acting on the CH-OH group of donors, NAD or NADP as acceptor"/>
    <property type="evidence" value="ECO:0007669"/>
    <property type="project" value="TreeGrafter"/>
</dbReference>
<evidence type="ECO:0000313" key="6">
    <source>
        <dbReference type="Proteomes" id="UP000012174"/>
    </source>
</evidence>
<dbReference type="STRING" id="1287681.M7SVE4"/>
<dbReference type="Gene3D" id="3.40.50.720">
    <property type="entry name" value="NAD(P)-binding Rossmann-like Domain"/>
    <property type="match status" value="1"/>
</dbReference>
<keyword evidence="6" id="KW-1185">Reference proteome</keyword>
<dbReference type="eggNOG" id="KOG4169">
    <property type="taxonomic scope" value="Eukaryota"/>
</dbReference>
<name>M7SVE4_EUTLA</name>
<evidence type="ECO:0000256" key="2">
    <source>
        <dbReference type="ARBA" id="ARBA00022857"/>
    </source>
</evidence>
<accession>M7SVE4</accession>
<evidence type="ECO:0000313" key="5">
    <source>
        <dbReference type="EMBL" id="EMR68247.1"/>
    </source>
</evidence>
<dbReference type="KEGG" id="ela:UCREL1_4743"/>
<dbReference type="OrthoDB" id="37659at2759"/>
<dbReference type="GO" id="GO:0005737">
    <property type="term" value="C:cytoplasm"/>
    <property type="evidence" value="ECO:0007669"/>
    <property type="project" value="TreeGrafter"/>
</dbReference>
<dbReference type="PANTHER" id="PTHR44229">
    <property type="entry name" value="15-HYDROXYPROSTAGLANDIN DEHYDROGENASE [NAD(+)]"/>
    <property type="match status" value="1"/>
</dbReference>
<dbReference type="PANTHER" id="PTHR44229:SF4">
    <property type="entry name" value="15-HYDROXYPROSTAGLANDIN DEHYDROGENASE [NAD(+)]"/>
    <property type="match status" value="1"/>
</dbReference>
<dbReference type="PROSITE" id="PS00061">
    <property type="entry name" value="ADH_SHORT"/>
    <property type="match status" value="1"/>
</dbReference>
<evidence type="ECO:0000256" key="1">
    <source>
        <dbReference type="ARBA" id="ARBA00006484"/>
    </source>
</evidence>